<protein>
    <submittedName>
        <fullName evidence="1">Uncharacterized protein</fullName>
    </submittedName>
</protein>
<accession>A0A974HST1</accession>
<dbReference type="Proteomes" id="UP000694892">
    <property type="component" value="Chromosome 3L"/>
</dbReference>
<reference evidence="2" key="1">
    <citation type="journal article" date="2016" name="Nature">
        <title>Genome evolution in the allotetraploid frog Xenopus laevis.</title>
        <authorList>
            <person name="Session A.M."/>
            <person name="Uno Y."/>
            <person name="Kwon T."/>
            <person name="Chapman J.A."/>
            <person name="Toyoda A."/>
            <person name="Takahashi S."/>
            <person name="Fukui A."/>
            <person name="Hikosaka A."/>
            <person name="Suzuki A."/>
            <person name="Kondo M."/>
            <person name="van Heeringen S.J."/>
            <person name="Quigley I."/>
            <person name="Heinz S."/>
            <person name="Ogino H."/>
            <person name="Ochi H."/>
            <person name="Hellsten U."/>
            <person name="Lyons J.B."/>
            <person name="Simakov O."/>
            <person name="Putnam N."/>
            <person name="Stites J."/>
            <person name="Kuroki Y."/>
            <person name="Tanaka T."/>
            <person name="Michiue T."/>
            <person name="Watanabe M."/>
            <person name="Bogdanovic O."/>
            <person name="Lister R."/>
            <person name="Georgiou G."/>
            <person name="Paranjpe S.S."/>
            <person name="van Kruijsbergen I."/>
            <person name="Shu S."/>
            <person name="Carlson J."/>
            <person name="Kinoshita T."/>
            <person name="Ohta Y."/>
            <person name="Mawaribuchi S."/>
            <person name="Jenkins J."/>
            <person name="Grimwood J."/>
            <person name="Schmutz J."/>
            <person name="Mitros T."/>
            <person name="Mozaffari S.V."/>
            <person name="Suzuki Y."/>
            <person name="Haramoto Y."/>
            <person name="Yamamoto T.S."/>
            <person name="Takagi C."/>
            <person name="Heald R."/>
            <person name="Miller K."/>
            <person name="Haudenschild C."/>
            <person name="Kitzman J."/>
            <person name="Nakayama T."/>
            <person name="Izutsu Y."/>
            <person name="Robert J."/>
            <person name="Fortriede J."/>
            <person name="Burns K."/>
            <person name="Lotay V."/>
            <person name="Karimi K."/>
            <person name="Yasuoka Y."/>
            <person name="Dichmann D.S."/>
            <person name="Flajnik M.F."/>
            <person name="Houston D.W."/>
            <person name="Shendure J."/>
            <person name="DuPasquier L."/>
            <person name="Vize P.D."/>
            <person name="Zorn A.M."/>
            <person name="Ito M."/>
            <person name="Marcotte E.M."/>
            <person name="Wallingford J.B."/>
            <person name="Ito Y."/>
            <person name="Asashima M."/>
            <person name="Ueno N."/>
            <person name="Matsuda Y."/>
            <person name="Veenstra G.J."/>
            <person name="Fujiyama A."/>
            <person name="Harland R.M."/>
            <person name="Taira M."/>
            <person name="Rokhsar D.S."/>
        </authorList>
    </citation>
    <scope>NUCLEOTIDE SEQUENCE [LARGE SCALE GENOMIC DNA]</scope>
    <source>
        <strain evidence="2">J</strain>
    </source>
</reference>
<gene>
    <name evidence="1" type="ORF">XELAEV_18017809mg</name>
</gene>
<dbReference type="AlphaFoldDB" id="A0A974HST1"/>
<name>A0A974HST1_XENLA</name>
<organism evidence="1 2">
    <name type="scientific">Xenopus laevis</name>
    <name type="common">African clawed frog</name>
    <dbReference type="NCBI Taxonomy" id="8355"/>
    <lineage>
        <taxon>Eukaryota</taxon>
        <taxon>Metazoa</taxon>
        <taxon>Chordata</taxon>
        <taxon>Craniata</taxon>
        <taxon>Vertebrata</taxon>
        <taxon>Euteleostomi</taxon>
        <taxon>Amphibia</taxon>
        <taxon>Batrachia</taxon>
        <taxon>Anura</taxon>
        <taxon>Pipoidea</taxon>
        <taxon>Pipidae</taxon>
        <taxon>Xenopodinae</taxon>
        <taxon>Xenopus</taxon>
        <taxon>Xenopus</taxon>
    </lineage>
</organism>
<evidence type="ECO:0000313" key="1">
    <source>
        <dbReference type="EMBL" id="OCT89192.1"/>
    </source>
</evidence>
<evidence type="ECO:0000313" key="2">
    <source>
        <dbReference type="Proteomes" id="UP000694892"/>
    </source>
</evidence>
<dbReference type="EMBL" id="CM004470">
    <property type="protein sequence ID" value="OCT89192.1"/>
    <property type="molecule type" value="Genomic_DNA"/>
</dbReference>
<sequence length="100" mass="11655">MNCAVCECLCLPNLRLPPCCHLSFHVTALGASESFKSSHMRIFINENDTFHVSRQNFMEIESFNLRTAYSSLLQFIGVTSRSSQRWQRADPNEKYLRFEF</sequence>
<proteinExistence type="predicted"/>